<accession>A0AAJ0HBH3</accession>
<evidence type="ECO:0000313" key="2">
    <source>
        <dbReference type="Proteomes" id="UP001275084"/>
    </source>
</evidence>
<dbReference type="InterPro" id="IPR052998">
    <property type="entry name" value="Hetero-Diels-Alderase-like"/>
</dbReference>
<dbReference type="SUPFAM" id="SSF63829">
    <property type="entry name" value="Calcium-dependent phosphotriesterase"/>
    <property type="match status" value="1"/>
</dbReference>
<comment type="caution">
    <text evidence="1">The sequence shown here is derived from an EMBL/GenBank/DDBJ whole genome shotgun (WGS) entry which is preliminary data.</text>
</comment>
<dbReference type="EMBL" id="JAUIQD010000006">
    <property type="protein sequence ID" value="KAK3346552.1"/>
    <property type="molecule type" value="Genomic_DNA"/>
</dbReference>
<reference evidence="1" key="1">
    <citation type="journal article" date="2023" name="Mol. Phylogenet. Evol.">
        <title>Genome-scale phylogeny and comparative genomics of the fungal order Sordariales.</title>
        <authorList>
            <person name="Hensen N."/>
            <person name="Bonometti L."/>
            <person name="Westerberg I."/>
            <person name="Brannstrom I.O."/>
            <person name="Guillou S."/>
            <person name="Cros-Aarteil S."/>
            <person name="Calhoun S."/>
            <person name="Haridas S."/>
            <person name="Kuo A."/>
            <person name="Mondo S."/>
            <person name="Pangilinan J."/>
            <person name="Riley R."/>
            <person name="LaButti K."/>
            <person name="Andreopoulos B."/>
            <person name="Lipzen A."/>
            <person name="Chen C."/>
            <person name="Yan M."/>
            <person name="Daum C."/>
            <person name="Ng V."/>
            <person name="Clum A."/>
            <person name="Steindorff A."/>
            <person name="Ohm R.A."/>
            <person name="Martin F."/>
            <person name="Silar P."/>
            <person name="Natvig D.O."/>
            <person name="Lalanne C."/>
            <person name="Gautier V."/>
            <person name="Ament-Velasquez S.L."/>
            <person name="Kruys A."/>
            <person name="Hutchinson M.I."/>
            <person name="Powell A.J."/>
            <person name="Barry K."/>
            <person name="Miller A.N."/>
            <person name="Grigoriev I.V."/>
            <person name="Debuchy R."/>
            <person name="Gladieux P."/>
            <person name="Hiltunen Thoren M."/>
            <person name="Johannesson H."/>
        </authorList>
    </citation>
    <scope>NUCLEOTIDE SEQUENCE</scope>
    <source>
        <strain evidence="1">CBS 955.72</strain>
    </source>
</reference>
<proteinExistence type="predicted"/>
<reference evidence="1" key="2">
    <citation type="submission" date="2023-06" db="EMBL/GenBank/DDBJ databases">
        <authorList>
            <consortium name="Lawrence Berkeley National Laboratory"/>
            <person name="Haridas S."/>
            <person name="Hensen N."/>
            <person name="Bonometti L."/>
            <person name="Westerberg I."/>
            <person name="Brannstrom I.O."/>
            <person name="Guillou S."/>
            <person name="Cros-Aarteil S."/>
            <person name="Calhoun S."/>
            <person name="Kuo A."/>
            <person name="Mondo S."/>
            <person name="Pangilinan J."/>
            <person name="Riley R."/>
            <person name="Labutti K."/>
            <person name="Andreopoulos B."/>
            <person name="Lipzen A."/>
            <person name="Chen C."/>
            <person name="Yanf M."/>
            <person name="Daum C."/>
            <person name="Ng V."/>
            <person name="Clum A."/>
            <person name="Steindorff A."/>
            <person name="Ohm R."/>
            <person name="Martin F."/>
            <person name="Silar P."/>
            <person name="Natvig D."/>
            <person name="Lalanne C."/>
            <person name="Gautier V."/>
            <person name="Ament-Velasquez S.L."/>
            <person name="Kruys A."/>
            <person name="Hutchinson M.I."/>
            <person name="Powell A.J."/>
            <person name="Barry K."/>
            <person name="Miller A.N."/>
            <person name="Grigoriev I.V."/>
            <person name="Debuchy R."/>
            <person name="Gladieux P."/>
            <person name="Thoren M.H."/>
            <person name="Johannesson H."/>
        </authorList>
    </citation>
    <scope>NUCLEOTIDE SEQUENCE</scope>
    <source>
        <strain evidence="1">CBS 955.72</strain>
    </source>
</reference>
<dbReference type="AlphaFoldDB" id="A0AAJ0HBH3"/>
<name>A0AAJ0HBH3_9PEZI</name>
<protein>
    <submittedName>
        <fullName evidence="1">Uncharacterized protein</fullName>
    </submittedName>
</protein>
<sequence>METRNYPPPHGVALPLPYHLVTQFPDPSWIENIAVRPNGDLLLTQLSFGPGTHLFSIPNPSGPSPAVTTVHTFPTVATLFGITEAAPDLFVLVGGNASTPGAFYAWTVDFRHAGGGASASPAITEIAHLTDAVVPNGVTSIPAHGRDEVGVVLVADSLAGLVWRVDAASGAYDVAVRVPELAPPVGAGASAVGVNGLKWHRGYLYWTNSALVGVYRVRVGRDGMVGEGAMVEKIAAIDAGFLDDFAVDEDGVVWVVTNSDNRLLAVRVGDGESVVVRGGVADRAVLGGTAAAFGRGRSDGKVLYVTTCGGFRERANGGRNDTEGAKVVAVNTAGFKF</sequence>
<dbReference type="Gene3D" id="2.120.10.30">
    <property type="entry name" value="TolB, C-terminal domain"/>
    <property type="match status" value="1"/>
</dbReference>
<dbReference type="Proteomes" id="UP001275084">
    <property type="component" value="Unassembled WGS sequence"/>
</dbReference>
<dbReference type="PANTHER" id="PTHR42060:SF1">
    <property type="entry name" value="NHL REPEAT-CONTAINING PROTEIN"/>
    <property type="match status" value="1"/>
</dbReference>
<evidence type="ECO:0000313" key="1">
    <source>
        <dbReference type="EMBL" id="KAK3346552.1"/>
    </source>
</evidence>
<organism evidence="1 2">
    <name type="scientific">Lasiosphaeria hispida</name>
    <dbReference type="NCBI Taxonomy" id="260671"/>
    <lineage>
        <taxon>Eukaryota</taxon>
        <taxon>Fungi</taxon>
        <taxon>Dikarya</taxon>
        <taxon>Ascomycota</taxon>
        <taxon>Pezizomycotina</taxon>
        <taxon>Sordariomycetes</taxon>
        <taxon>Sordariomycetidae</taxon>
        <taxon>Sordariales</taxon>
        <taxon>Lasiosphaeriaceae</taxon>
        <taxon>Lasiosphaeria</taxon>
    </lineage>
</organism>
<dbReference type="InterPro" id="IPR011042">
    <property type="entry name" value="6-blade_b-propeller_TolB-like"/>
</dbReference>
<keyword evidence="2" id="KW-1185">Reference proteome</keyword>
<gene>
    <name evidence="1" type="ORF">B0T25DRAFT_462459</name>
</gene>
<dbReference type="PANTHER" id="PTHR42060">
    <property type="entry name" value="NHL REPEAT-CONTAINING PROTEIN-RELATED"/>
    <property type="match status" value="1"/>
</dbReference>